<accession>A0ABN8X394</accession>
<dbReference type="Pfam" id="PF09850">
    <property type="entry name" value="DotU"/>
    <property type="match status" value="1"/>
</dbReference>
<evidence type="ECO:0000256" key="2">
    <source>
        <dbReference type="SAM" id="MobiDB-lite"/>
    </source>
</evidence>
<keyword evidence="3" id="KW-0812">Transmembrane</keyword>
<sequence length="441" mass="49528">MNSDDPFAPFDDEDKTVLRPTPGGKRRSMQPPAPPPEPPPIRIPELQLDARRQAAYGENPLVMAALSLLSLVSRLRNTAVHQAVTELQQQLVNELRQFENRVLQQGVSQEHTRIASYALCTLLDETVLNTPWGAQSHWGHQSLLVIFHKEAWGGEKFFQILEHLLRQPAQNLYLIELFWLCLNLGLEGKYRIMQNGANQLERVRNEVYQLIQRLKGDFERDLSIRWQGLKDVRNPIVRYVPIWVIAVGAAALLVLVYLGFVFAINSASDPVARDLFALAKDEVNLPVQTAAVPTPTPVPPPKPMSKTERFKPILAAEISRNMVEVVDDRILRIRNSFASGSDKVKPEFVPMLAKIAKELEVSGDSALVTGHTDDKPIFSARFPSNFELSTSRAKHVAELLEASAALKGKIRFEGRADYEPLVPNNSAENRAVNRRVDILIQ</sequence>
<dbReference type="InterPro" id="IPR006665">
    <property type="entry name" value="OmpA-like"/>
</dbReference>
<dbReference type="SUPFAM" id="SSF103088">
    <property type="entry name" value="OmpA-like"/>
    <property type="match status" value="1"/>
</dbReference>
<dbReference type="NCBIfam" id="TIGR03349">
    <property type="entry name" value="IV_VI_DotU"/>
    <property type="match status" value="1"/>
</dbReference>
<name>A0ABN8X394_9GAMM</name>
<keyword evidence="3" id="KW-1133">Transmembrane helix</keyword>
<organism evidence="5 6">
    <name type="scientific">Methylocaldum szegediense</name>
    <dbReference type="NCBI Taxonomy" id="73780"/>
    <lineage>
        <taxon>Bacteria</taxon>
        <taxon>Pseudomonadati</taxon>
        <taxon>Pseudomonadota</taxon>
        <taxon>Gammaproteobacteria</taxon>
        <taxon>Methylococcales</taxon>
        <taxon>Methylococcaceae</taxon>
        <taxon>Methylocaldum</taxon>
    </lineage>
</organism>
<feature type="region of interest" description="Disordered" evidence="2">
    <location>
        <begin position="1"/>
        <end position="42"/>
    </location>
</feature>
<evidence type="ECO:0000256" key="1">
    <source>
        <dbReference type="PROSITE-ProRule" id="PRU00473"/>
    </source>
</evidence>
<dbReference type="Proteomes" id="UP001162030">
    <property type="component" value="Chromosome"/>
</dbReference>
<dbReference type="InterPro" id="IPR036737">
    <property type="entry name" value="OmpA-like_sf"/>
</dbReference>
<dbReference type="EMBL" id="OX458333">
    <property type="protein sequence ID" value="CAI8798103.1"/>
    <property type="molecule type" value="Genomic_DNA"/>
</dbReference>
<dbReference type="InterPro" id="IPR017732">
    <property type="entry name" value="T4/T6SS_DotU"/>
</dbReference>
<dbReference type="PROSITE" id="PS51123">
    <property type="entry name" value="OMPA_2"/>
    <property type="match status" value="1"/>
</dbReference>
<evidence type="ECO:0000259" key="4">
    <source>
        <dbReference type="PROSITE" id="PS51123"/>
    </source>
</evidence>
<keyword evidence="1 3" id="KW-0472">Membrane</keyword>
<keyword evidence="6" id="KW-1185">Reference proteome</keyword>
<reference evidence="5 6" key="1">
    <citation type="submission" date="2023-03" db="EMBL/GenBank/DDBJ databases">
        <authorList>
            <person name="Pearce D."/>
        </authorList>
    </citation>
    <scope>NUCLEOTIDE SEQUENCE [LARGE SCALE GENOMIC DNA]</scope>
    <source>
        <strain evidence="5">Msz</strain>
    </source>
</reference>
<evidence type="ECO:0000313" key="5">
    <source>
        <dbReference type="EMBL" id="CAI8798103.1"/>
    </source>
</evidence>
<dbReference type="RefSeq" id="WP_317963838.1">
    <property type="nucleotide sequence ID" value="NZ_OX458333.1"/>
</dbReference>
<feature type="domain" description="OmpA-like" evidence="4">
    <location>
        <begin position="324"/>
        <end position="441"/>
    </location>
</feature>
<dbReference type="Gene3D" id="3.30.1330.60">
    <property type="entry name" value="OmpA-like domain"/>
    <property type="match status" value="1"/>
</dbReference>
<proteinExistence type="predicted"/>
<dbReference type="InterPro" id="IPR038522">
    <property type="entry name" value="T4/T6SS_DotU_sf"/>
</dbReference>
<evidence type="ECO:0000313" key="6">
    <source>
        <dbReference type="Proteomes" id="UP001162030"/>
    </source>
</evidence>
<dbReference type="NCBIfam" id="NF038228">
    <property type="entry name" value="IcmH_DotU_IVB"/>
    <property type="match status" value="1"/>
</dbReference>
<protein>
    <submittedName>
        <fullName evidence="5">Type VI secretion system protein ImpK</fullName>
    </submittedName>
</protein>
<dbReference type="PANTHER" id="PTHR38033">
    <property type="entry name" value="MEMBRANE PROTEIN-RELATED"/>
    <property type="match status" value="1"/>
</dbReference>
<feature type="compositionally biased region" description="Pro residues" evidence="2">
    <location>
        <begin position="31"/>
        <end position="42"/>
    </location>
</feature>
<gene>
    <name evidence="5" type="ORF">MSZNOR_1535</name>
</gene>
<dbReference type="PANTHER" id="PTHR38033:SF1">
    <property type="entry name" value="DOTU FAMILY TYPE IV_VI SECRETION SYSTEM PROTEIN"/>
    <property type="match status" value="1"/>
</dbReference>
<dbReference type="Gene3D" id="1.25.40.590">
    <property type="entry name" value="Type IV / VI secretion system, DotU"/>
    <property type="match status" value="1"/>
</dbReference>
<feature type="transmembrane region" description="Helical" evidence="3">
    <location>
        <begin position="242"/>
        <end position="264"/>
    </location>
</feature>
<evidence type="ECO:0000256" key="3">
    <source>
        <dbReference type="SAM" id="Phobius"/>
    </source>
</evidence>
<dbReference type="Pfam" id="PF00691">
    <property type="entry name" value="OmpA"/>
    <property type="match status" value="1"/>
</dbReference>
<dbReference type="CDD" id="cd07185">
    <property type="entry name" value="OmpA_C-like"/>
    <property type="match status" value="1"/>
</dbReference>